<gene>
    <name evidence="1" type="ORF">Tci_895828</name>
</gene>
<dbReference type="AlphaFoldDB" id="A0A699URU7"/>
<comment type="caution">
    <text evidence="1">The sequence shown here is derived from an EMBL/GenBank/DDBJ whole genome shotgun (WGS) entry which is preliminary data.</text>
</comment>
<protein>
    <submittedName>
        <fullName evidence="1">Uncharacterized protein</fullName>
    </submittedName>
</protein>
<dbReference type="EMBL" id="BKCJ011347962">
    <property type="protein sequence ID" value="GFD23859.1"/>
    <property type="molecule type" value="Genomic_DNA"/>
</dbReference>
<name>A0A699URU7_TANCI</name>
<accession>A0A699URU7</accession>
<sequence length="45" mass="5409">MAFRNFTFIDDDEEMSFLSKEPSNEFRTGLLRCAHVIRIFIRLEI</sequence>
<organism evidence="1">
    <name type="scientific">Tanacetum cinerariifolium</name>
    <name type="common">Dalmatian daisy</name>
    <name type="synonym">Chrysanthemum cinerariifolium</name>
    <dbReference type="NCBI Taxonomy" id="118510"/>
    <lineage>
        <taxon>Eukaryota</taxon>
        <taxon>Viridiplantae</taxon>
        <taxon>Streptophyta</taxon>
        <taxon>Embryophyta</taxon>
        <taxon>Tracheophyta</taxon>
        <taxon>Spermatophyta</taxon>
        <taxon>Magnoliopsida</taxon>
        <taxon>eudicotyledons</taxon>
        <taxon>Gunneridae</taxon>
        <taxon>Pentapetalae</taxon>
        <taxon>asterids</taxon>
        <taxon>campanulids</taxon>
        <taxon>Asterales</taxon>
        <taxon>Asteraceae</taxon>
        <taxon>Asteroideae</taxon>
        <taxon>Anthemideae</taxon>
        <taxon>Anthemidinae</taxon>
        <taxon>Tanacetum</taxon>
    </lineage>
</organism>
<proteinExistence type="predicted"/>
<reference evidence="1" key="1">
    <citation type="journal article" date="2019" name="Sci. Rep.">
        <title>Draft genome of Tanacetum cinerariifolium, the natural source of mosquito coil.</title>
        <authorList>
            <person name="Yamashiro T."/>
            <person name="Shiraishi A."/>
            <person name="Satake H."/>
            <person name="Nakayama K."/>
        </authorList>
    </citation>
    <scope>NUCLEOTIDE SEQUENCE</scope>
</reference>
<evidence type="ECO:0000313" key="1">
    <source>
        <dbReference type="EMBL" id="GFD23859.1"/>
    </source>
</evidence>
<feature type="non-terminal residue" evidence="1">
    <location>
        <position position="45"/>
    </location>
</feature>